<proteinExistence type="inferred from homology"/>
<keyword evidence="4" id="KW-0805">Transcription regulation</keyword>
<gene>
    <name evidence="9" type="ORF">G7K_3109-t1</name>
</gene>
<feature type="region of interest" description="Disordered" evidence="7">
    <location>
        <begin position="263"/>
        <end position="291"/>
    </location>
</feature>
<evidence type="ECO:0000256" key="5">
    <source>
        <dbReference type="ARBA" id="ARBA00023163"/>
    </source>
</evidence>
<dbReference type="PROSITE" id="PS50858">
    <property type="entry name" value="BSD"/>
    <property type="match status" value="1"/>
</dbReference>
<evidence type="ECO:0000256" key="6">
    <source>
        <dbReference type="ARBA" id="ARBA00023242"/>
    </source>
</evidence>
<dbReference type="Pfam" id="PF03909">
    <property type="entry name" value="BSD"/>
    <property type="match status" value="1"/>
</dbReference>
<evidence type="ECO:0000313" key="10">
    <source>
        <dbReference type="Proteomes" id="UP000033140"/>
    </source>
</evidence>
<feature type="region of interest" description="Disordered" evidence="7">
    <location>
        <begin position="80"/>
        <end position="106"/>
    </location>
</feature>
<feature type="compositionally biased region" description="Polar residues" evidence="7">
    <location>
        <begin position="276"/>
        <end position="285"/>
    </location>
</feature>
<evidence type="ECO:0000313" key="9">
    <source>
        <dbReference type="EMBL" id="GAO48948.1"/>
    </source>
</evidence>
<evidence type="ECO:0000256" key="1">
    <source>
        <dbReference type="ARBA" id="ARBA00004123"/>
    </source>
</evidence>
<evidence type="ECO:0000259" key="8">
    <source>
        <dbReference type="PROSITE" id="PS50858"/>
    </source>
</evidence>
<dbReference type="SUPFAM" id="SSF50729">
    <property type="entry name" value="PH domain-like"/>
    <property type="match status" value="1"/>
</dbReference>
<comment type="similarity">
    <text evidence="2">Belongs to the TFB1 family.</text>
</comment>
<dbReference type="CDD" id="cd13229">
    <property type="entry name" value="PH_TFIIH"/>
    <property type="match status" value="1"/>
</dbReference>
<evidence type="ECO:0000256" key="7">
    <source>
        <dbReference type="SAM" id="MobiDB-lite"/>
    </source>
</evidence>
<organism evidence="9 10">
    <name type="scientific">Saitoella complicata (strain BCRC 22490 / CBS 7301 / JCM 7358 / NBRC 10748 / NRRL Y-17804)</name>
    <dbReference type="NCBI Taxonomy" id="698492"/>
    <lineage>
        <taxon>Eukaryota</taxon>
        <taxon>Fungi</taxon>
        <taxon>Dikarya</taxon>
        <taxon>Ascomycota</taxon>
        <taxon>Taphrinomycotina</taxon>
        <taxon>Taphrinomycotina incertae sedis</taxon>
        <taxon>Saitoella</taxon>
    </lineage>
</organism>
<reference evidence="9 10" key="2">
    <citation type="journal article" date="2014" name="J. Gen. Appl. Microbiol.">
        <title>The early diverging ascomycetous budding yeast Saitoella complicata has three histone deacetylases belonging to the Clr6, Hos2, and Rpd3 lineages.</title>
        <authorList>
            <person name="Nishida H."/>
            <person name="Matsumoto T."/>
            <person name="Kondo S."/>
            <person name="Hamamoto M."/>
            <person name="Yoshikawa H."/>
        </authorList>
    </citation>
    <scope>NUCLEOTIDE SEQUENCE [LARGE SCALE GENOMIC DNA]</scope>
    <source>
        <strain evidence="9 10">NRRL Y-17804</strain>
    </source>
</reference>
<comment type="subcellular location">
    <subcellularLocation>
        <location evidence="1">Nucleus</location>
    </subcellularLocation>
</comment>
<sequence length="546" mass="60087">MATVTVPAKLKKKDGTLVLTDRLVWTPIGLPKPECDFPLTAVTNLQRHPAKPQLKIHTTEPFLFAFNSVADRDVIQEAVTERKQQTPTPAAAAASASTTSSSSTSFTRLAPDDKELLLDGALQQNLLDKSPALKQTFMEVVIKTMGTASQITTEAFWSTRLSLLRTAALESRQHRGGYNVLSTIKPVMVNQELKVSLPHEKIADIFEQHPVVRRVWSGCVPPMSEDAFWSRFVQSRLCKKLRGQRITQTDPTDDVLDKYLRLEEDPDERSAKRQKTGNASNTSDAPSVPKFVDLGGNEANLTVSRGNAPDITMRPDRMAADAVGGIRSLNRISMRILEGMEPVDRRTGADKDELYREQIVLGDLRGEKKEERVLLNVTEDEARGRKDNDTATVELRDSQPATTQLVHGLEGEMSLADAVPDPESLTQTFTSINTLITSQPPPTSTHLAPTLPLPPHLLSTLTMSHAATTEFLKHFWLAFLRKDYKTAGAMLEGLRRTGDRVDKLVEAVGREGVSGGEGVVRGAMEGVERAVGRAVEEYERVVGAKS</sequence>
<evidence type="ECO:0000256" key="4">
    <source>
        <dbReference type="ARBA" id="ARBA00023015"/>
    </source>
</evidence>
<dbReference type="Gene3D" id="2.30.29.30">
    <property type="entry name" value="Pleckstrin-homology domain (PH domain)/Phosphotyrosine-binding domain (PTB)"/>
    <property type="match status" value="1"/>
</dbReference>
<dbReference type="AlphaFoldDB" id="A0A0E9NGL8"/>
<dbReference type="Pfam" id="PF08567">
    <property type="entry name" value="PH_TFIIH"/>
    <property type="match status" value="1"/>
</dbReference>
<reference evidence="9 10" key="3">
    <citation type="journal article" date="2015" name="Genome Announc.">
        <title>Draft Genome Sequence of the Archiascomycetous Yeast Saitoella complicata.</title>
        <authorList>
            <person name="Yamauchi K."/>
            <person name="Kondo S."/>
            <person name="Hamamoto M."/>
            <person name="Takahashi Y."/>
            <person name="Ogura Y."/>
            <person name="Hayashi T."/>
            <person name="Nishida H."/>
        </authorList>
    </citation>
    <scope>NUCLEOTIDE SEQUENCE [LARGE SCALE GENOMIC DNA]</scope>
    <source>
        <strain evidence="9 10">NRRL Y-17804</strain>
    </source>
</reference>
<dbReference type="InterPro" id="IPR013876">
    <property type="entry name" value="TFIIH_BTF_p62_N"/>
</dbReference>
<accession>A0A0E9NGL8</accession>
<dbReference type="Proteomes" id="UP000033140">
    <property type="component" value="Unassembled WGS sequence"/>
</dbReference>
<dbReference type="GO" id="GO:0006289">
    <property type="term" value="P:nucleotide-excision repair"/>
    <property type="evidence" value="ECO:0007669"/>
    <property type="project" value="InterPro"/>
</dbReference>
<dbReference type="SMART" id="SM00751">
    <property type="entry name" value="BSD"/>
    <property type="match status" value="2"/>
</dbReference>
<name>A0A0E9NGL8_SAICN</name>
<dbReference type="GO" id="GO:0006351">
    <property type="term" value="P:DNA-templated transcription"/>
    <property type="evidence" value="ECO:0007669"/>
    <property type="project" value="InterPro"/>
</dbReference>
<dbReference type="InterPro" id="IPR027079">
    <property type="entry name" value="Tfb1/GTF2H1"/>
</dbReference>
<keyword evidence="6" id="KW-0539">Nucleus</keyword>
<comment type="caution">
    <text evidence="9">The sequence shown here is derived from an EMBL/GenBank/DDBJ whole genome shotgun (WGS) entry which is preliminary data.</text>
</comment>
<evidence type="ECO:0000256" key="2">
    <source>
        <dbReference type="ARBA" id="ARBA00009448"/>
    </source>
</evidence>
<feature type="compositionally biased region" description="Low complexity" evidence="7">
    <location>
        <begin position="86"/>
        <end position="105"/>
    </location>
</feature>
<dbReference type="PANTHER" id="PTHR12856">
    <property type="entry name" value="TRANSCRIPTION INITIATION FACTOR IIH-RELATED"/>
    <property type="match status" value="1"/>
</dbReference>
<protein>
    <recommendedName>
        <fullName evidence="8">BSD domain-containing protein</fullName>
    </recommendedName>
</protein>
<feature type="domain" description="BSD" evidence="8">
    <location>
        <begin position="189"/>
        <end position="240"/>
    </location>
</feature>
<keyword evidence="10" id="KW-1185">Reference proteome</keyword>
<keyword evidence="5" id="KW-0804">Transcription</keyword>
<dbReference type="InterPro" id="IPR005607">
    <property type="entry name" value="BSD_dom"/>
</dbReference>
<dbReference type="GO" id="GO:0000439">
    <property type="term" value="C:transcription factor TFIIH core complex"/>
    <property type="evidence" value="ECO:0007669"/>
    <property type="project" value="InterPro"/>
</dbReference>
<evidence type="ECO:0000256" key="3">
    <source>
        <dbReference type="ARBA" id="ARBA00022737"/>
    </source>
</evidence>
<dbReference type="InterPro" id="IPR011993">
    <property type="entry name" value="PH-like_dom_sf"/>
</dbReference>
<reference evidence="9 10" key="1">
    <citation type="journal article" date="2011" name="J. Gen. Appl. Microbiol.">
        <title>Draft genome sequencing of the enigmatic yeast Saitoella complicata.</title>
        <authorList>
            <person name="Nishida H."/>
            <person name="Hamamoto M."/>
            <person name="Sugiyama J."/>
        </authorList>
    </citation>
    <scope>NUCLEOTIDE SEQUENCE [LARGE SCALE GENOMIC DNA]</scope>
    <source>
        <strain evidence="9 10">NRRL Y-17804</strain>
    </source>
</reference>
<keyword evidence="3" id="KW-0677">Repeat</keyword>
<dbReference type="OMA" id="NRPNFDM"/>
<dbReference type="EMBL" id="BACD03000018">
    <property type="protein sequence ID" value="GAO48948.1"/>
    <property type="molecule type" value="Genomic_DNA"/>
</dbReference>
<dbReference type="STRING" id="698492.A0A0E9NGL8"/>